<dbReference type="EMBL" id="MT143865">
    <property type="protein sequence ID" value="QJB03888.1"/>
    <property type="molecule type" value="Genomic_DNA"/>
</dbReference>
<dbReference type="EMBL" id="MT143684">
    <property type="protein sequence ID" value="QJB00182.1"/>
    <property type="molecule type" value="Genomic_DNA"/>
</dbReference>
<proteinExistence type="predicted"/>
<gene>
    <name evidence="1" type="ORF">MM171A00660_0007</name>
    <name evidence="2" type="ORF">MM171B00538_0002</name>
</gene>
<evidence type="ECO:0000313" key="1">
    <source>
        <dbReference type="EMBL" id="QJB00182.1"/>
    </source>
</evidence>
<evidence type="ECO:0000313" key="2">
    <source>
        <dbReference type="EMBL" id="QJB03888.1"/>
    </source>
</evidence>
<organism evidence="2">
    <name type="scientific">viral metagenome</name>
    <dbReference type="NCBI Taxonomy" id="1070528"/>
    <lineage>
        <taxon>unclassified sequences</taxon>
        <taxon>metagenomes</taxon>
        <taxon>organismal metagenomes</taxon>
    </lineage>
</organism>
<protein>
    <submittedName>
        <fullName evidence="2">Uncharacterized protein</fullName>
    </submittedName>
</protein>
<reference evidence="2" key="1">
    <citation type="submission" date="2020-03" db="EMBL/GenBank/DDBJ databases">
        <title>The deep terrestrial virosphere.</title>
        <authorList>
            <person name="Holmfeldt K."/>
            <person name="Nilsson E."/>
            <person name="Simone D."/>
            <person name="Lopez-Fernandez M."/>
            <person name="Wu X."/>
            <person name="de Brujin I."/>
            <person name="Lundin D."/>
            <person name="Andersson A."/>
            <person name="Bertilsson S."/>
            <person name="Dopson M."/>
        </authorList>
    </citation>
    <scope>NUCLEOTIDE SEQUENCE</scope>
    <source>
        <strain evidence="1">MM171A00660</strain>
        <strain evidence="2">MM171B00538</strain>
    </source>
</reference>
<accession>A0A6M3M9H1</accession>
<sequence>MEDITIRFVSSLRDRAVAVEKQLIRLGFWFEVTEADGVREWWLDESTQGGEPDIVLAKAQELDPELIDTADVIHEYDPDYYETE</sequence>
<dbReference type="AlphaFoldDB" id="A0A6M3M9H1"/>
<name>A0A6M3M9H1_9ZZZZ</name>